<gene>
    <name evidence="1" type="ORF">GS601_07195</name>
</gene>
<keyword evidence="2" id="KW-1185">Reference proteome</keyword>
<evidence type="ECO:0000313" key="2">
    <source>
        <dbReference type="Proteomes" id="UP000646053"/>
    </source>
</evidence>
<dbReference type="InterPro" id="IPR048033">
    <property type="entry name" value="HetZ-rel_2"/>
</dbReference>
<accession>A0A8J8CHU5</accession>
<dbReference type="Proteomes" id="UP000646053">
    <property type="component" value="Unassembled WGS sequence"/>
</dbReference>
<sequence length="306" mass="35863">MTVLDDIATTWRSQLQADLPSMDHAIQESILKWLLGETPERLNDLPLEQRHIAKHAIDYRYRILIQRYLKVSPERAYRNLIQRLSSLFVIRSKISTWISLSRDRHSTVIDVLQEVIQDLMQNDKYMQEQIAWIAECTSDPRLRNALVFTAIEEYSLRPIRNQPLLLYRFVNYQKRSQRGGMTQVPASDFIRLVSEEIAPDDAEGTVSLLDGQAIVDYRETQTQEEQKELRGAIARHFETYLEEKVDPQAAEWLRLYLQGKTQEAIAQLLGLQIKQVYRLREKVNYHAVRVFAQKAQPELVTEWLGR</sequence>
<dbReference type="RefSeq" id="WP_162422585.1">
    <property type="nucleotide sequence ID" value="NZ_WVIE01000006.1"/>
</dbReference>
<dbReference type="EMBL" id="WVIE01000006">
    <property type="protein sequence ID" value="NDJ17073.1"/>
    <property type="molecule type" value="Genomic_DNA"/>
</dbReference>
<proteinExistence type="predicted"/>
<reference evidence="1" key="1">
    <citation type="submission" date="2019-12" db="EMBL/GenBank/DDBJ databases">
        <title>High-Quality draft genome sequences of three cyanobacteria isolated from the limestone walls of the Old Cathedral of Coimbra.</title>
        <authorList>
            <person name="Tiago I."/>
            <person name="Soares F."/>
            <person name="Portugal A."/>
        </authorList>
    </citation>
    <scope>NUCLEOTIDE SEQUENCE</scope>
    <source>
        <strain evidence="1">A</strain>
    </source>
</reference>
<protein>
    <submittedName>
        <fullName evidence="1">HetZ-related protein 2</fullName>
    </submittedName>
</protein>
<comment type="caution">
    <text evidence="1">The sequence shown here is derived from an EMBL/GenBank/DDBJ whole genome shotgun (WGS) entry which is preliminary data.</text>
</comment>
<dbReference type="NCBIfam" id="NF037965">
    <property type="entry name" value="HetZ_rel_2"/>
    <property type="match status" value="1"/>
</dbReference>
<name>A0A8J8CHU5_9CYAN</name>
<organism evidence="1 2">
    <name type="scientific">Myxacorys almedinensis A</name>
    <dbReference type="NCBI Taxonomy" id="2690445"/>
    <lineage>
        <taxon>Bacteria</taxon>
        <taxon>Bacillati</taxon>
        <taxon>Cyanobacteriota</taxon>
        <taxon>Cyanophyceae</taxon>
        <taxon>Leptolyngbyales</taxon>
        <taxon>Leptolyngbyaceae</taxon>
        <taxon>Myxacorys</taxon>
        <taxon>Myxacorys almedinensis</taxon>
    </lineage>
</organism>
<evidence type="ECO:0000313" key="1">
    <source>
        <dbReference type="EMBL" id="NDJ17073.1"/>
    </source>
</evidence>
<dbReference type="AlphaFoldDB" id="A0A8J8CHU5"/>